<reference evidence="1 2" key="2">
    <citation type="journal article" date="2006" name="Environ. Microbiol.">
        <title>Sequence analysis of three plasmids harboured in Rhodococcus erythropolis strain PR4.</title>
        <authorList>
            <person name="Sekine M."/>
            <person name="Tanikawa S."/>
            <person name="Omata S."/>
            <person name="Saito M."/>
            <person name="Fujisawa T."/>
            <person name="Tsukatani N."/>
            <person name="Tajima T."/>
            <person name="Sekigawa T."/>
            <person name="Kosugi H."/>
            <person name="Matsuo Y."/>
            <person name="Nishiko R."/>
            <person name="Imamura K."/>
            <person name="Ito M."/>
            <person name="Narita H."/>
            <person name="Tago S."/>
            <person name="Fujita N."/>
            <person name="Harayama S."/>
        </authorList>
    </citation>
    <scope>NUCLEOTIDE SEQUENCE [LARGE SCALE GENOMIC DNA]</scope>
    <source>
        <strain evidence="2">PR4 / NBRC 100887</strain>
    </source>
</reference>
<dbReference type="eggNOG" id="ENOG503227U">
    <property type="taxonomic scope" value="Bacteria"/>
</dbReference>
<accession>C0ZXU4</accession>
<protein>
    <submittedName>
        <fullName evidence="1">Uncharacterized protein</fullName>
    </submittedName>
</protein>
<evidence type="ECO:0000313" key="2">
    <source>
        <dbReference type="Proteomes" id="UP000002204"/>
    </source>
</evidence>
<dbReference type="AlphaFoldDB" id="C0ZXU4"/>
<organism evidence="1 2">
    <name type="scientific">Rhodococcus erythropolis (strain PR4 / NBRC 100887)</name>
    <dbReference type="NCBI Taxonomy" id="234621"/>
    <lineage>
        <taxon>Bacteria</taxon>
        <taxon>Bacillati</taxon>
        <taxon>Actinomycetota</taxon>
        <taxon>Actinomycetes</taxon>
        <taxon>Mycobacteriales</taxon>
        <taxon>Nocardiaceae</taxon>
        <taxon>Rhodococcus</taxon>
        <taxon>Rhodococcus erythropolis group</taxon>
    </lineage>
</organism>
<evidence type="ECO:0000313" key="1">
    <source>
        <dbReference type="EMBL" id="BAH33179.1"/>
    </source>
</evidence>
<dbReference type="HOGENOM" id="CLU_2036178_0_0_11"/>
<sequence length="121" mass="13698">MSLIEQRNNHPVSATYLEKKLVRTIGYKQIRTSDLTGNELKDQDVITVAVRTEGKIFDASAEELSTLKRLTNVIELEYRHPDGNVETVICTQAEFSKIITPEKLETFDSLRGRRSGFKPAS</sequence>
<gene>
    <name evidence="1" type="ordered locus">RER_24710</name>
</gene>
<name>C0ZXU4_RHOE4</name>
<proteinExistence type="predicted"/>
<dbReference type="Proteomes" id="UP000002204">
    <property type="component" value="Chromosome"/>
</dbReference>
<dbReference type="KEGG" id="rer:RER_24710"/>
<dbReference type="EMBL" id="AP008957">
    <property type="protein sequence ID" value="BAH33179.1"/>
    <property type="molecule type" value="Genomic_DNA"/>
</dbReference>
<reference evidence="2" key="1">
    <citation type="submission" date="2005-03" db="EMBL/GenBank/DDBJ databases">
        <title>Comparison of the complete genome sequences of Rhodococcus erythropolis PR4 and Rhodococcus opacus B4.</title>
        <authorList>
            <person name="Takarada H."/>
            <person name="Sekine M."/>
            <person name="Hosoyama A."/>
            <person name="Yamada R."/>
            <person name="Fujisawa T."/>
            <person name="Omata S."/>
            <person name="Shimizu A."/>
            <person name="Tsukatani N."/>
            <person name="Tanikawa S."/>
            <person name="Fujita N."/>
            <person name="Harayama S."/>
        </authorList>
    </citation>
    <scope>NUCLEOTIDE SEQUENCE [LARGE SCALE GENOMIC DNA]</scope>
    <source>
        <strain evidence="2">PR4 / NBRC 100887</strain>
    </source>
</reference>
<dbReference type="RefSeq" id="WP_020907303.1">
    <property type="nucleotide sequence ID" value="NC_012490.1"/>
</dbReference>